<protein>
    <submittedName>
        <fullName evidence="3">Acyltransferase family protein</fullName>
        <ecNumber evidence="3">2.3.-.-</ecNumber>
    </submittedName>
</protein>
<keyword evidence="1" id="KW-0812">Transmembrane</keyword>
<feature type="transmembrane region" description="Helical" evidence="1">
    <location>
        <begin position="241"/>
        <end position="260"/>
    </location>
</feature>
<dbReference type="RefSeq" id="WP_380971884.1">
    <property type="nucleotide sequence ID" value="NZ_JBHTEF010000001.1"/>
</dbReference>
<feature type="transmembrane region" description="Helical" evidence="1">
    <location>
        <begin position="105"/>
        <end position="126"/>
    </location>
</feature>
<evidence type="ECO:0000313" key="4">
    <source>
        <dbReference type="Proteomes" id="UP001596527"/>
    </source>
</evidence>
<keyword evidence="4" id="KW-1185">Reference proteome</keyword>
<sequence>MSDHQSAITRHANHMPLTVGQAFNPRSNSIGFLRWLMAFLVIFSHAGPIGGFYHGEDLGVQISDEQSLGGVAVAGFFFFSGFLITRSRMGRSTIWRYLWRRCLRIFPAFWTALLLTVGVLAPIAWIHGGGTLHGYLHPDKESPLTYFVSNMWLHLGQRNIAGMGSQLPYAVNHGAYDWNGSAWTLEYEFRAYLIVAVLGSLAILANRKLGGLFAGGMIVLNALQWMGAGSVVSVSPLFGNIYNLMFFAPYCFGMLFALYGDRIPVDDRLAVAGILLGLGTYALGGWNIVGQYGFAYFLMWLAIRLPLTNWEKHGDLSYGIYIYAWPLMTFSAFFGLQTKGWLVYHLVIVVGVHVLAYLSWHLIEKPSMELKNWTPKPVHLVIDRCRPRYEQLLRRLIVPAFSSSRFATRMLEERGPEGDPR</sequence>
<dbReference type="GO" id="GO:0016746">
    <property type="term" value="F:acyltransferase activity"/>
    <property type="evidence" value="ECO:0007669"/>
    <property type="project" value="UniProtKB-KW"/>
</dbReference>
<name>A0ABW2SJX1_9ACTO</name>
<dbReference type="Proteomes" id="UP001596527">
    <property type="component" value="Unassembled WGS sequence"/>
</dbReference>
<dbReference type="PANTHER" id="PTHR23028">
    <property type="entry name" value="ACETYLTRANSFERASE"/>
    <property type="match status" value="1"/>
</dbReference>
<comment type="caution">
    <text evidence="3">The sequence shown here is derived from an EMBL/GenBank/DDBJ whole genome shotgun (WGS) entry which is preliminary data.</text>
</comment>
<feature type="transmembrane region" description="Helical" evidence="1">
    <location>
        <begin position="189"/>
        <end position="205"/>
    </location>
</feature>
<feature type="transmembrane region" description="Helical" evidence="1">
    <location>
        <begin position="318"/>
        <end position="336"/>
    </location>
</feature>
<organism evidence="3 4">
    <name type="scientific">Schaalia naturae</name>
    <dbReference type="NCBI Taxonomy" id="635203"/>
    <lineage>
        <taxon>Bacteria</taxon>
        <taxon>Bacillati</taxon>
        <taxon>Actinomycetota</taxon>
        <taxon>Actinomycetes</taxon>
        <taxon>Actinomycetales</taxon>
        <taxon>Actinomycetaceae</taxon>
        <taxon>Schaalia</taxon>
    </lineage>
</organism>
<feature type="transmembrane region" description="Helical" evidence="1">
    <location>
        <begin position="269"/>
        <end position="288"/>
    </location>
</feature>
<dbReference type="InterPro" id="IPR002656">
    <property type="entry name" value="Acyl_transf_3_dom"/>
</dbReference>
<dbReference type="Pfam" id="PF01757">
    <property type="entry name" value="Acyl_transf_3"/>
    <property type="match status" value="1"/>
</dbReference>
<feature type="transmembrane region" description="Helical" evidence="1">
    <location>
        <begin position="32"/>
        <end position="54"/>
    </location>
</feature>
<keyword evidence="1" id="KW-1133">Transmembrane helix</keyword>
<feature type="transmembrane region" description="Helical" evidence="1">
    <location>
        <begin position="66"/>
        <end position="84"/>
    </location>
</feature>
<dbReference type="EC" id="2.3.-.-" evidence="3"/>
<dbReference type="EMBL" id="JBHTEF010000001">
    <property type="protein sequence ID" value="MFC7580144.1"/>
    <property type="molecule type" value="Genomic_DNA"/>
</dbReference>
<feature type="transmembrane region" description="Helical" evidence="1">
    <location>
        <begin position="342"/>
        <end position="363"/>
    </location>
</feature>
<dbReference type="PANTHER" id="PTHR23028:SF53">
    <property type="entry name" value="ACYL_TRANSF_3 DOMAIN-CONTAINING PROTEIN"/>
    <property type="match status" value="1"/>
</dbReference>
<keyword evidence="3" id="KW-0012">Acyltransferase</keyword>
<keyword evidence="3" id="KW-0808">Transferase</keyword>
<keyword evidence="1" id="KW-0472">Membrane</keyword>
<feature type="domain" description="Acyltransferase 3" evidence="2">
    <location>
        <begin position="29"/>
        <end position="354"/>
    </location>
</feature>
<accession>A0ABW2SJX1</accession>
<reference evidence="4" key="1">
    <citation type="journal article" date="2019" name="Int. J. Syst. Evol. Microbiol.">
        <title>The Global Catalogue of Microorganisms (GCM) 10K type strain sequencing project: providing services to taxonomists for standard genome sequencing and annotation.</title>
        <authorList>
            <consortium name="The Broad Institute Genomics Platform"/>
            <consortium name="The Broad Institute Genome Sequencing Center for Infectious Disease"/>
            <person name="Wu L."/>
            <person name="Ma J."/>
        </authorList>
    </citation>
    <scope>NUCLEOTIDE SEQUENCE [LARGE SCALE GENOMIC DNA]</scope>
    <source>
        <strain evidence="4">CCUG 56698</strain>
    </source>
</reference>
<evidence type="ECO:0000256" key="1">
    <source>
        <dbReference type="SAM" id="Phobius"/>
    </source>
</evidence>
<evidence type="ECO:0000259" key="2">
    <source>
        <dbReference type="Pfam" id="PF01757"/>
    </source>
</evidence>
<feature type="transmembrane region" description="Helical" evidence="1">
    <location>
        <begin position="212"/>
        <end position="235"/>
    </location>
</feature>
<evidence type="ECO:0000313" key="3">
    <source>
        <dbReference type="EMBL" id="MFC7580144.1"/>
    </source>
</evidence>
<dbReference type="InterPro" id="IPR050879">
    <property type="entry name" value="Acyltransferase_3"/>
</dbReference>
<gene>
    <name evidence="3" type="ORF">ACFQWG_02765</name>
</gene>
<proteinExistence type="predicted"/>